<protein>
    <submittedName>
        <fullName evidence="2">Uncharacterized protein</fullName>
    </submittedName>
</protein>
<keyword evidence="1" id="KW-0472">Membrane</keyword>
<name>A0A2T4A737_TRIHA</name>
<evidence type="ECO:0000256" key="1">
    <source>
        <dbReference type="SAM" id="Phobius"/>
    </source>
</evidence>
<sequence>MDALTLVAVVCLLATGFWAWRNLYYWYYSNGLMEFLGQRIMADQAPSGQPLKVLCTSGRFPSVDMQLKGPSIFQLLSFESWTYPDATLAGFYFISSFGVSWALIVLESLRSYNLHNFGSWTTIPGLLMFNHTPAIYLPLYLGVRLALMTPSNITPSDLAIDPVQLELLPWAFTIGYVAPFIMMLLPDIRIRDISTKQTVAAWWQQWPAYVALCQLLLSLIWRPAVLPSSPLATEAWPQVQSVYMFLFVMAGLSHWLSVLGAFATRVTMAELFLPAWPRKDKKARHGWEAAKWCVQWDVVLDTPAMMTWAGVLYWQTGGVMDSSLWQRLLVNFLLAGPMGVPIGLLWERDAFVLGL</sequence>
<dbReference type="Proteomes" id="UP000241690">
    <property type="component" value="Unassembled WGS sequence"/>
</dbReference>
<feature type="transmembrane region" description="Helical" evidence="1">
    <location>
        <begin position="127"/>
        <end position="147"/>
    </location>
</feature>
<feature type="transmembrane region" description="Helical" evidence="1">
    <location>
        <begin position="242"/>
        <end position="263"/>
    </location>
</feature>
<feature type="transmembrane region" description="Helical" evidence="1">
    <location>
        <begin position="206"/>
        <end position="222"/>
    </location>
</feature>
<gene>
    <name evidence="2" type="ORF">M431DRAFT_510134</name>
</gene>
<accession>A0A2T4A737</accession>
<proteinExistence type="predicted"/>
<dbReference type="STRING" id="983964.A0A2T4A737"/>
<keyword evidence="1" id="KW-1133">Transmembrane helix</keyword>
<keyword evidence="1" id="KW-0812">Transmembrane</keyword>
<dbReference type="EMBL" id="KZ679683">
    <property type="protein sequence ID" value="PTB52867.1"/>
    <property type="molecule type" value="Genomic_DNA"/>
</dbReference>
<keyword evidence="3" id="KW-1185">Reference proteome</keyword>
<feature type="transmembrane region" description="Helical" evidence="1">
    <location>
        <begin position="167"/>
        <end position="185"/>
    </location>
</feature>
<evidence type="ECO:0000313" key="3">
    <source>
        <dbReference type="Proteomes" id="UP000241690"/>
    </source>
</evidence>
<dbReference type="RefSeq" id="XP_024772544.1">
    <property type="nucleotide sequence ID" value="XM_024919415.1"/>
</dbReference>
<dbReference type="AlphaFoldDB" id="A0A2T4A737"/>
<organism evidence="2 3">
    <name type="scientific">Trichoderma harzianum CBS 226.95</name>
    <dbReference type="NCBI Taxonomy" id="983964"/>
    <lineage>
        <taxon>Eukaryota</taxon>
        <taxon>Fungi</taxon>
        <taxon>Dikarya</taxon>
        <taxon>Ascomycota</taxon>
        <taxon>Pezizomycotina</taxon>
        <taxon>Sordariomycetes</taxon>
        <taxon>Hypocreomycetidae</taxon>
        <taxon>Hypocreales</taxon>
        <taxon>Hypocreaceae</taxon>
        <taxon>Trichoderma</taxon>
    </lineage>
</organism>
<feature type="transmembrane region" description="Helical" evidence="1">
    <location>
        <begin position="86"/>
        <end position="106"/>
    </location>
</feature>
<evidence type="ECO:0000313" key="2">
    <source>
        <dbReference type="EMBL" id="PTB52867.1"/>
    </source>
</evidence>
<feature type="transmembrane region" description="Helical" evidence="1">
    <location>
        <begin position="328"/>
        <end position="346"/>
    </location>
</feature>
<reference evidence="2 3" key="1">
    <citation type="submission" date="2016-07" db="EMBL/GenBank/DDBJ databases">
        <title>Multiple horizontal gene transfer events from other fungi enriched the ability of initially mycotrophic Trichoderma (Ascomycota) to feed on dead plant biomass.</title>
        <authorList>
            <consortium name="DOE Joint Genome Institute"/>
            <person name="Aerts A."/>
            <person name="Atanasova L."/>
            <person name="Chenthamara K."/>
            <person name="Zhang J."/>
            <person name="Grujic M."/>
            <person name="Henrissat B."/>
            <person name="Kuo A."/>
            <person name="Salamov A."/>
            <person name="Lipzen A."/>
            <person name="Labutti K."/>
            <person name="Barry K."/>
            <person name="Miao Y."/>
            <person name="Rahimi M.J."/>
            <person name="Shen Q."/>
            <person name="Grigoriev I.V."/>
            <person name="Kubicek C.P."/>
            <person name="Druzhinina I.S."/>
        </authorList>
    </citation>
    <scope>NUCLEOTIDE SEQUENCE [LARGE SCALE GENOMIC DNA]</scope>
    <source>
        <strain evidence="2 3">CBS 226.95</strain>
    </source>
</reference>
<dbReference type="GeneID" id="36627984"/>